<dbReference type="RefSeq" id="XP_008081111.1">
    <property type="nucleotide sequence ID" value="XM_008082920.1"/>
</dbReference>
<dbReference type="GO" id="GO:0016810">
    <property type="term" value="F:hydrolase activity, acting on carbon-nitrogen (but not peptide) bonds"/>
    <property type="evidence" value="ECO:0007669"/>
    <property type="project" value="InterPro"/>
</dbReference>
<evidence type="ECO:0000259" key="2">
    <source>
        <dbReference type="Pfam" id="PF07969"/>
    </source>
</evidence>
<dbReference type="Proteomes" id="UP000016922">
    <property type="component" value="Unassembled WGS sequence"/>
</dbReference>
<keyword evidence="1" id="KW-0732">Signal</keyword>
<accession>S3DJ44</accession>
<protein>
    <recommendedName>
        <fullName evidence="2">Amidohydrolase 3 domain-containing protein</fullName>
    </recommendedName>
</protein>
<dbReference type="AlphaFoldDB" id="S3DJ44"/>
<dbReference type="Gene3D" id="2.30.40.10">
    <property type="entry name" value="Urease, subunit C, domain 1"/>
    <property type="match status" value="1"/>
</dbReference>
<dbReference type="OMA" id="VAWVGSE"/>
<dbReference type="eggNOG" id="ENOG502QSHE">
    <property type="taxonomic scope" value="Eukaryota"/>
</dbReference>
<dbReference type="KEGG" id="glz:GLAREA_12138"/>
<name>S3DJ44_GLAL2</name>
<dbReference type="Pfam" id="PF07969">
    <property type="entry name" value="Amidohydro_3"/>
    <property type="match status" value="1"/>
</dbReference>
<dbReference type="SUPFAM" id="SSF51338">
    <property type="entry name" value="Composite domain of metallo-dependent hydrolases"/>
    <property type="match status" value="1"/>
</dbReference>
<dbReference type="InterPro" id="IPR011059">
    <property type="entry name" value="Metal-dep_hydrolase_composite"/>
</dbReference>
<keyword evidence="4" id="KW-1185">Reference proteome</keyword>
<dbReference type="InterPro" id="IPR013108">
    <property type="entry name" value="Amidohydro_3"/>
</dbReference>
<evidence type="ECO:0000313" key="3">
    <source>
        <dbReference type="EMBL" id="EPE32056.1"/>
    </source>
</evidence>
<proteinExistence type="predicted"/>
<sequence length="625" mass="68206">MAQYGGSPIFAVASTALFALVASLILSTSTSTSSTLYCVSDPTTQHIETLNASLPRAKCFRVANGLFTEVLAEVPTTSEESITYLDGWTIPGIIESHGHHLQYGEMLESVLLYDAKSMKEVRGRIGEFLERHRGEGYGTRGKWIRGIGWDQKYFGGVMPTAADLAVDPLLSDLYMMLDRVDVHCVLTSQKVLDLLPNPLPAAPPGGFIITDPGPGVFCDNAMDAIINPIAPKPDVAQKTRWFKTAMAELNKVGVTGAGDAGMRPQDIMILEDMAVKGELSMRLNVMIECPERNTYCPLDLTDLKLLEAPRGMGENKLILGGVKIFADGALGSRGAALLEPYSDMPDTRGVMLINETALKAVVADWANAGFQVNVHAIGDRANRAAIDAFESVLGKNCNGCNSKRRFRIEHAQIIHPKDQFRIARLGIIPSIQPTHATSDMAYAVDRLGASRLKDSAYRMASFFPPPKYQTLYPGPVLGSDFPVEPPNPFHGMYAAVTRLSPATLDSPSGKGGWYPEEKLSVEQALRGFTSNGAYGWFKENEMGTIEVGKYADWVVVDRDILADKSGMSLVDVEVRETWVGGAKVYSSNAPEVEVTGGKGWRSVLSEWAAWSRDVINGQMWWMRTS</sequence>
<reference evidence="3 4" key="1">
    <citation type="journal article" date="2013" name="BMC Genomics">
        <title>Genomics-driven discovery of the pneumocandin biosynthetic gene cluster in the fungus Glarea lozoyensis.</title>
        <authorList>
            <person name="Chen L."/>
            <person name="Yue Q."/>
            <person name="Zhang X."/>
            <person name="Xiang M."/>
            <person name="Wang C."/>
            <person name="Li S."/>
            <person name="Che Y."/>
            <person name="Ortiz-Lopez F.J."/>
            <person name="Bills G.F."/>
            <person name="Liu X."/>
            <person name="An Z."/>
        </authorList>
    </citation>
    <scope>NUCLEOTIDE SEQUENCE [LARGE SCALE GENOMIC DNA]</scope>
    <source>
        <strain evidence="4">ATCC 20868 / MF5171</strain>
    </source>
</reference>
<dbReference type="InterPro" id="IPR033932">
    <property type="entry name" value="YtcJ-like"/>
</dbReference>
<dbReference type="PANTHER" id="PTHR22642:SF2">
    <property type="entry name" value="PROTEIN LONG AFTER FAR-RED 3"/>
    <property type="match status" value="1"/>
</dbReference>
<evidence type="ECO:0000313" key="4">
    <source>
        <dbReference type="Proteomes" id="UP000016922"/>
    </source>
</evidence>
<dbReference type="SUPFAM" id="SSF51556">
    <property type="entry name" value="Metallo-dependent hydrolases"/>
    <property type="match status" value="1"/>
</dbReference>
<dbReference type="Gene3D" id="3.20.20.140">
    <property type="entry name" value="Metal-dependent hydrolases"/>
    <property type="match status" value="1"/>
</dbReference>
<dbReference type="Gene3D" id="3.10.310.70">
    <property type="match status" value="1"/>
</dbReference>
<dbReference type="InterPro" id="IPR032466">
    <property type="entry name" value="Metal_Hydrolase"/>
</dbReference>
<feature type="domain" description="Amidohydrolase 3" evidence="2">
    <location>
        <begin position="89"/>
        <end position="585"/>
    </location>
</feature>
<evidence type="ECO:0000256" key="1">
    <source>
        <dbReference type="SAM" id="SignalP"/>
    </source>
</evidence>
<feature type="signal peptide" evidence="1">
    <location>
        <begin position="1"/>
        <end position="32"/>
    </location>
</feature>
<dbReference type="OrthoDB" id="3501663at2759"/>
<dbReference type="CDD" id="cd01300">
    <property type="entry name" value="YtcJ_like"/>
    <property type="match status" value="1"/>
</dbReference>
<feature type="chain" id="PRO_5004508222" description="Amidohydrolase 3 domain-containing protein" evidence="1">
    <location>
        <begin position="33"/>
        <end position="625"/>
    </location>
</feature>
<gene>
    <name evidence="3" type="ORF">GLAREA_12138</name>
</gene>
<organism evidence="3 4">
    <name type="scientific">Glarea lozoyensis (strain ATCC 20868 / MF5171)</name>
    <dbReference type="NCBI Taxonomy" id="1116229"/>
    <lineage>
        <taxon>Eukaryota</taxon>
        <taxon>Fungi</taxon>
        <taxon>Dikarya</taxon>
        <taxon>Ascomycota</taxon>
        <taxon>Pezizomycotina</taxon>
        <taxon>Leotiomycetes</taxon>
        <taxon>Helotiales</taxon>
        <taxon>Helotiaceae</taxon>
        <taxon>Glarea</taxon>
    </lineage>
</organism>
<dbReference type="PANTHER" id="PTHR22642">
    <property type="entry name" value="IMIDAZOLONEPROPIONASE"/>
    <property type="match status" value="1"/>
</dbReference>
<dbReference type="GeneID" id="19471179"/>
<dbReference type="HOGENOM" id="CLU_009942_1_1_1"/>
<dbReference type="EMBL" id="KE145360">
    <property type="protein sequence ID" value="EPE32056.1"/>
    <property type="molecule type" value="Genomic_DNA"/>
</dbReference>